<dbReference type="RefSeq" id="WP_239364283.1">
    <property type="nucleotide sequence ID" value="NZ_JAKREW010000007.1"/>
</dbReference>
<dbReference type="Pfam" id="PF19278">
    <property type="entry name" value="Hydant_A_C"/>
    <property type="match status" value="1"/>
</dbReference>
<name>A0ABS9QD54_9HYPH</name>
<dbReference type="EMBL" id="JAKREW010000007">
    <property type="protein sequence ID" value="MCG7505345.1"/>
    <property type="molecule type" value="Genomic_DNA"/>
</dbReference>
<reference evidence="4 5" key="1">
    <citation type="submission" date="2022-02" db="EMBL/GenBank/DDBJ databases">
        <title>Draft genome sequence of Mezorhizobium retamae strain IRAMC:0171 isolated from Retama raetam nodules.</title>
        <authorList>
            <person name="Bengaied R."/>
            <person name="Sbissi I."/>
            <person name="Huber K."/>
            <person name="Ghodbane F."/>
            <person name="Nouioui I."/>
            <person name="Tarhouni M."/>
            <person name="Gtari M."/>
        </authorList>
    </citation>
    <scope>NUCLEOTIDE SEQUENCE [LARGE SCALE GENOMIC DNA]</scope>
    <source>
        <strain evidence="4 5">IRAMC:0171</strain>
    </source>
</reference>
<dbReference type="SUPFAM" id="SSF53067">
    <property type="entry name" value="Actin-like ATPase domain"/>
    <property type="match status" value="1"/>
</dbReference>
<dbReference type="InterPro" id="IPR045079">
    <property type="entry name" value="Oxoprolinase-like"/>
</dbReference>
<dbReference type="InterPro" id="IPR008040">
    <property type="entry name" value="Hydant_A_N"/>
</dbReference>
<keyword evidence="5" id="KW-1185">Reference proteome</keyword>
<feature type="domain" description="Acetophenone carboxylase-like C-terminal" evidence="3">
    <location>
        <begin position="517"/>
        <end position="682"/>
    </location>
</feature>
<evidence type="ECO:0000259" key="3">
    <source>
        <dbReference type="Pfam" id="PF19278"/>
    </source>
</evidence>
<accession>A0ABS9QD54</accession>
<dbReference type="InterPro" id="IPR043129">
    <property type="entry name" value="ATPase_NBD"/>
</dbReference>
<organism evidence="4 5">
    <name type="scientific">Mesorhizobium retamae</name>
    <dbReference type="NCBI Taxonomy" id="2912854"/>
    <lineage>
        <taxon>Bacteria</taxon>
        <taxon>Pseudomonadati</taxon>
        <taxon>Pseudomonadota</taxon>
        <taxon>Alphaproteobacteria</taxon>
        <taxon>Hyphomicrobiales</taxon>
        <taxon>Phyllobacteriaceae</taxon>
        <taxon>Mesorhizobium</taxon>
    </lineage>
</organism>
<proteinExistence type="predicted"/>
<dbReference type="Pfam" id="PF01968">
    <property type="entry name" value="Hydantoinase_A"/>
    <property type="match status" value="1"/>
</dbReference>
<comment type="caution">
    <text evidence="4">The sequence shown here is derived from an EMBL/GenBank/DDBJ whole genome shotgun (WGS) entry which is preliminary data.</text>
</comment>
<dbReference type="InterPro" id="IPR049517">
    <property type="entry name" value="ACX-like_C"/>
</dbReference>
<evidence type="ECO:0000259" key="2">
    <source>
        <dbReference type="Pfam" id="PF05378"/>
    </source>
</evidence>
<evidence type="ECO:0000259" key="1">
    <source>
        <dbReference type="Pfam" id="PF01968"/>
    </source>
</evidence>
<dbReference type="InterPro" id="IPR002821">
    <property type="entry name" value="Hydantoinase_A"/>
</dbReference>
<feature type="domain" description="Hydantoinase/oxoprolinase N-terminal" evidence="2">
    <location>
        <begin position="6"/>
        <end position="183"/>
    </location>
</feature>
<sequence>MPKKLRIGVDVGGTFTDFVLLNEETGEVHFWKSLTDYSDIADAIVKGMEALTGKHGFRLEDVAHVAHATTLVTNAIIERRGARVGLITTRGFRDTLEIGREARYDIYDLFLERPDPLVPRELRCEVHERIDAKGTVVHRLREEDVTAALDLFERRSVEAIAVAFMHSYLNTDHERHVRRLIHDRMPGIPVSLSSDVAPEIREYERTNTACANAYVQPIVRTYLSSLGERLRKVGFSGSLQLMFSEGGMTTARIACDEPIKLIESGPAAGAMASVYFANVANVRDVISFDMGGTTAKMCLLENGEPRRSNEFEAARAKRFKKGSGLPLKLPVIDLIEIGAGGGSIAHLNAMGLPKVGPVSAGSKPGPACYGLGGTKPTVTDANLVLGYLSPKNSLGGKVQLDLGKAANAIRDVIADALETTTVEGAAGIHDIVNEAMASATRMYLTENGKDPSKQSLLAFGGAGPSHAFGIARRLGIDRIIIPPGAGVMSALGMLVSSPTTTVSRSHMSRLSLIDWAELTAMFREMEDAGRALLIDAGTADGDIIFERSADLRFAGQGFEVCAPVPLGTFDAGSRQAIEDSFIQAYEALFGRRIEGVEIEATTWRLRAKSAPRDLNLRFPVATMNGSPQKGSRKVWFSESGYVDCKILDRLFMPPGFECLGPAIVEETETTIVAGPGSRLSVDPSLNVIIDLGPGTH</sequence>
<evidence type="ECO:0000313" key="5">
    <source>
        <dbReference type="Proteomes" id="UP001201701"/>
    </source>
</evidence>
<dbReference type="PANTHER" id="PTHR11365:SF23">
    <property type="entry name" value="HYPOTHETICAL 5-OXOPROLINASE (EUROFUNG)-RELATED"/>
    <property type="match status" value="1"/>
</dbReference>
<protein>
    <submittedName>
        <fullName evidence="4">Hydantoinase/oxoprolinase family protein</fullName>
    </submittedName>
</protein>
<dbReference type="Pfam" id="PF05378">
    <property type="entry name" value="Hydant_A_N"/>
    <property type="match status" value="1"/>
</dbReference>
<gene>
    <name evidence="4" type="ORF">L4923_09955</name>
</gene>
<feature type="domain" description="Hydantoinase A/oxoprolinase" evidence="1">
    <location>
        <begin position="205"/>
        <end position="499"/>
    </location>
</feature>
<evidence type="ECO:0000313" key="4">
    <source>
        <dbReference type="EMBL" id="MCG7505345.1"/>
    </source>
</evidence>
<dbReference type="Proteomes" id="UP001201701">
    <property type="component" value="Unassembled WGS sequence"/>
</dbReference>
<dbReference type="PANTHER" id="PTHR11365">
    <property type="entry name" value="5-OXOPROLINASE RELATED"/>
    <property type="match status" value="1"/>
</dbReference>